<dbReference type="PANTHER" id="PTHR12514">
    <property type="entry name" value="ENHANCER OF YELLOW 2 TRANSCRIPTION FACTOR"/>
    <property type="match status" value="1"/>
</dbReference>
<keyword evidence="1" id="KW-0804">Transcription</keyword>
<keyword evidence="1" id="KW-0805">Transcription regulation</keyword>
<reference evidence="2 3" key="1">
    <citation type="journal article" date="2015" name="Genome Biol.">
        <title>Comparative genomics of Steinernema reveals deeply conserved gene regulatory networks.</title>
        <authorList>
            <person name="Dillman A.R."/>
            <person name="Macchietto M."/>
            <person name="Porter C.F."/>
            <person name="Rogers A."/>
            <person name="Williams B."/>
            <person name="Antoshechkin I."/>
            <person name="Lee M.M."/>
            <person name="Goodwin Z."/>
            <person name="Lu X."/>
            <person name="Lewis E.E."/>
            <person name="Goodrich-Blair H."/>
            <person name="Stock S.P."/>
            <person name="Adams B.J."/>
            <person name="Sternberg P.W."/>
            <person name="Mortazavi A."/>
        </authorList>
    </citation>
    <scope>NUCLEOTIDE SEQUENCE [LARGE SCALE GENOMIC DNA]</scope>
    <source>
        <strain evidence="2 3">ALL</strain>
    </source>
</reference>
<organism evidence="2 3">
    <name type="scientific">Steinernema carpocapsae</name>
    <name type="common">Entomopathogenic nematode</name>
    <dbReference type="NCBI Taxonomy" id="34508"/>
    <lineage>
        <taxon>Eukaryota</taxon>
        <taxon>Metazoa</taxon>
        <taxon>Ecdysozoa</taxon>
        <taxon>Nematoda</taxon>
        <taxon>Chromadorea</taxon>
        <taxon>Rhabditida</taxon>
        <taxon>Tylenchina</taxon>
        <taxon>Panagrolaimomorpha</taxon>
        <taxon>Strongyloidoidea</taxon>
        <taxon>Steinernematidae</taxon>
        <taxon>Steinernema</taxon>
    </lineage>
</organism>
<keyword evidence="1" id="KW-0813">Transport</keyword>
<keyword evidence="1" id="KW-0010">Activator</keyword>
<dbReference type="AlphaFoldDB" id="A0A4U5P9Q8"/>
<keyword evidence="3" id="KW-1185">Reference proteome</keyword>
<dbReference type="InterPro" id="IPR018783">
    <property type="entry name" value="TF_ENY2"/>
</dbReference>
<keyword evidence="1" id="KW-0509">mRNA transport</keyword>
<gene>
    <name evidence="2" type="ORF">L596_007250</name>
</gene>
<evidence type="ECO:0000313" key="2">
    <source>
        <dbReference type="EMBL" id="TKR92634.1"/>
    </source>
</evidence>
<dbReference type="HAMAP" id="MF_03046">
    <property type="entry name" value="ENY2_Sus1"/>
    <property type="match status" value="1"/>
</dbReference>
<protein>
    <recommendedName>
        <fullName evidence="1">Transcription and mRNA export factor ENY2</fullName>
    </recommendedName>
    <alternativeName>
        <fullName evidence="1">Enhancer of yellow 2 transcription factor homolog</fullName>
    </alternativeName>
</protein>
<keyword evidence="1" id="KW-0156">Chromatin regulator</keyword>
<name>A0A4U5P9Q8_STECR</name>
<dbReference type="STRING" id="34508.A0A4U5P9Q8"/>
<dbReference type="GO" id="GO:0003713">
    <property type="term" value="F:transcription coactivator activity"/>
    <property type="evidence" value="ECO:0007669"/>
    <property type="project" value="UniProtKB-UniRule"/>
</dbReference>
<dbReference type="GO" id="GO:0015031">
    <property type="term" value="P:protein transport"/>
    <property type="evidence" value="ECO:0007669"/>
    <property type="project" value="UniProtKB-KW"/>
</dbReference>
<dbReference type="GO" id="GO:0070390">
    <property type="term" value="C:transcription export complex 2"/>
    <property type="evidence" value="ECO:0007669"/>
    <property type="project" value="UniProtKB-UniRule"/>
</dbReference>
<keyword evidence="1" id="KW-0811">Translocation</keyword>
<keyword evidence="1" id="KW-0539">Nucleus</keyword>
<dbReference type="Gene3D" id="1.10.246.140">
    <property type="match status" value="1"/>
</dbReference>
<comment type="subunit">
    <text evidence="1">Component of the nuclear pore complex (NPC)-associated TREX-2 complex (transcription and export complex 2). Component of the SAGA transcription coactivator-HAT complex. Within the SAGA complex, participates to a subcomplex of SAGA called the DUB module (deubiquitination module).</text>
</comment>
<dbReference type="GO" id="GO:0000124">
    <property type="term" value="C:SAGA complex"/>
    <property type="evidence" value="ECO:0007669"/>
    <property type="project" value="UniProtKB-UniRule"/>
</dbReference>
<comment type="caution">
    <text evidence="2">The sequence shown here is derived from an EMBL/GenBank/DDBJ whole genome shotgun (WGS) entry which is preliminary data.</text>
</comment>
<sequence length="105" mass="12418">MDDRTVNKRDIEVAFEESGERDNLREILALELSSCGWTREIEERIKTFIREQQRKRDEGEKVTLEEIVAEVRDEARRAIPASVKEEIMGLIRTFIENQIKKREAK</sequence>
<keyword evidence="1" id="KW-0653">Protein transport</keyword>
<dbReference type="OrthoDB" id="6221744at2759"/>
<evidence type="ECO:0000313" key="3">
    <source>
        <dbReference type="Proteomes" id="UP000298663"/>
    </source>
</evidence>
<comment type="subcellular location">
    <subcellularLocation>
        <location evidence="1">Nucleus</location>
        <location evidence="1">Nucleoplasm</location>
    </subcellularLocation>
</comment>
<dbReference type="GO" id="GO:0005654">
    <property type="term" value="C:nucleoplasm"/>
    <property type="evidence" value="ECO:0007669"/>
    <property type="project" value="UniProtKB-SubCell"/>
</dbReference>
<dbReference type="GO" id="GO:0005643">
    <property type="term" value="C:nuclear pore"/>
    <property type="evidence" value="ECO:0007669"/>
    <property type="project" value="UniProtKB-UniRule"/>
</dbReference>
<accession>A0A4U5P9Q8</accession>
<dbReference type="Proteomes" id="UP000298663">
    <property type="component" value="Unassembled WGS sequence"/>
</dbReference>
<dbReference type="GO" id="GO:0006406">
    <property type="term" value="P:mRNA export from nucleus"/>
    <property type="evidence" value="ECO:0007669"/>
    <property type="project" value="UniProtKB-UniRule"/>
</dbReference>
<dbReference type="GO" id="GO:0006325">
    <property type="term" value="P:chromatin organization"/>
    <property type="evidence" value="ECO:0007669"/>
    <property type="project" value="UniProtKB-KW"/>
</dbReference>
<proteinExistence type="inferred from homology"/>
<comment type="similarity">
    <text evidence="1">Belongs to the ENY2 family.</text>
</comment>
<dbReference type="Pfam" id="PF10163">
    <property type="entry name" value="EnY2"/>
    <property type="match status" value="1"/>
</dbReference>
<dbReference type="InterPro" id="IPR038212">
    <property type="entry name" value="TF_EnY2_sf"/>
</dbReference>
<dbReference type="GO" id="GO:0071819">
    <property type="term" value="C:DUBm complex"/>
    <property type="evidence" value="ECO:0007669"/>
    <property type="project" value="UniProtKB-UniRule"/>
</dbReference>
<dbReference type="GO" id="GO:0006368">
    <property type="term" value="P:transcription elongation by RNA polymerase II"/>
    <property type="evidence" value="ECO:0007669"/>
    <property type="project" value="UniProtKB-UniRule"/>
</dbReference>
<dbReference type="EMBL" id="AZBU02000002">
    <property type="protein sequence ID" value="TKR92634.1"/>
    <property type="molecule type" value="Genomic_DNA"/>
</dbReference>
<evidence type="ECO:0000256" key="1">
    <source>
        <dbReference type="HAMAP-Rule" id="MF_03046"/>
    </source>
</evidence>
<reference evidence="2 3" key="2">
    <citation type="journal article" date="2019" name="G3 (Bethesda)">
        <title>Hybrid Assembly of the Genome of the Entomopathogenic Nematode Steinernema carpocapsae Identifies the X-Chromosome.</title>
        <authorList>
            <person name="Serra L."/>
            <person name="Macchietto M."/>
            <person name="Macias-Munoz A."/>
            <person name="McGill C.J."/>
            <person name="Rodriguez I.M."/>
            <person name="Rodriguez B."/>
            <person name="Murad R."/>
            <person name="Mortazavi A."/>
        </authorList>
    </citation>
    <scope>NUCLEOTIDE SEQUENCE [LARGE SCALE GENOMIC DNA]</scope>
    <source>
        <strain evidence="2 3">ALL</strain>
    </source>
</reference>
<comment type="function">
    <text evidence="1">Involved in mRNA export coupled transcription activation by association with both the TREX-2 and the SAGA complexes. The transcription regulatory histone acetylation (HAT) complex SAGA is a multiprotein complex that activates transcription by remodeling chromatin and mediating histone acetylation and deubiquitination. Within the SAGA complex, participates to a subcomplex that specifically deubiquitinates histones. The SAGA complex is recruited to specific gene promoters by activators, where it is required for transcription. The TREX-2 complex functions in docking export-competent ribonucleoprotein particles (mRNPs) to the nuclear entrance of the nuclear pore complex (nuclear basket). TREX-2 participates in mRNA export and accurate chromatin positioning in the nucleus by tethering genes to the nuclear periphery.</text>
</comment>